<organism evidence="3 4">
    <name type="scientific">Bacteroides fragilis str. 2-F-2 #4</name>
    <dbReference type="NCBI Taxonomy" id="1339280"/>
    <lineage>
        <taxon>Bacteria</taxon>
        <taxon>Pseudomonadati</taxon>
        <taxon>Bacteroidota</taxon>
        <taxon>Bacteroidia</taxon>
        <taxon>Bacteroidales</taxon>
        <taxon>Bacteroidaceae</taxon>
        <taxon>Bacteroides</taxon>
    </lineage>
</organism>
<name>A0A015YCW8_BACFG</name>
<dbReference type="EMBL" id="JGDM01000143">
    <property type="protein sequence ID" value="EXZ42038.1"/>
    <property type="molecule type" value="Genomic_DNA"/>
</dbReference>
<gene>
    <name evidence="3" type="ORF">M076_4837</name>
</gene>
<dbReference type="CDD" id="cd01651">
    <property type="entry name" value="RT_G2_intron"/>
    <property type="match status" value="1"/>
</dbReference>
<feature type="domain" description="Reverse transcriptase" evidence="2">
    <location>
        <begin position="124"/>
        <end position="419"/>
    </location>
</feature>
<dbReference type="PANTHER" id="PTHR34047:SF8">
    <property type="entry name" value="PROTEIN YKFC"/>
    <property type="match status" value="1"/>
</dbReference>
<comment type="caution">
    <text evidence="3">The sequence shown here is derived from an EMBL/GenBank/DDBJ whole genome shotgun (WGS) entry which is preliminary data.</text>
</comment>
<dbReference type="SUPFAM" id="SSF56672">
    <property type="entry name" value="DNA/RNA polymerases"/>
    <property type="match status" value="1"/>
</dbReference>
<dbReference type="AlphaFoldDB" id="A0A015YCW8"/>
<dbReference type="InterPro" id="IPR051083">
    <property type="entry name" value="GrpII_Intron_Splice-Mob/Def"/>
</dbReference>
<proteinExistence type="inferred from homology"/>
<dbReference type="PROSITE" id="PS50878">
    <property type="entry name" value="RT_POL"/>
    <property type="match status" value="1"/>
</dbReference>
<accession>A0A015YCW8</accession>
<reference evidence="3 4" key="1">
    <citation type="submission" date="2014-02" db="EMBL/GenBank/DDBJ databases">
        <authorList>
            <person name="Sears C."/>
            <person name="Carroll K."/>
            <person name="Sack B.R."/>
            <person name="Qadri F."/>
            <person name="Myers L.L."/>
            <person name="Chung G.-T."/>
            <person name="Escheverria P."/>
            <person name="Fraser C.M."/>
            <person name="Sadzewicz L."/>
            <person name="Shefchek K.A."/>
            <person name="Tallon L."/>
            <person name="Das S.P."/>
            <person name="Daugherty S."/>
            <person name="Mongodin E.F."/>
        </authorList>
    </citation>
    <scope>NUCLEOTIDE SEQUENCE [LARGE SCALE GENOMIC DNA]</scope>
    <source>
        <strain evidence="3 4">2-F-2 #4</strain>
    </source>
</reference>
<comment type="similarity">
    <text evidence="1">Belongs to the bacterial reverse transcriptase family.</text>
</comment>
<evidence type="ECO:0000256" key="1">
    <source>
        <dbReference type="ARBA" id="ARBA00034120"/>
    </source>
</evidence>
<keyword evidence="3" id="KW-0548">Nucleotidyltransferase</keyword>
<evidence type="ECO:0000259" key="2">
    <source>
        <dbReference type="PROSITE" id="PS50878"/>
    </source>
</evidence>
<keyword evidence="3" id="KW-0808">Transferase</keyword>
<dbReference type="Proteomes" id="UP000022272">
    <property type="component" value="Unassembled WGS sequence"/>
</dbReference>
<dbReference type="InterPro" id="IPR024937">
    <property type="entry name" value="Domain_X"/>
</dbReference>
<protein>
    <submittedName>
        <fullName evidence="3">Reverse transcriptase family protein</fullName>
    </submittedName>
</protein>
<dbReference type="InterPro" id="IPR000477">
    <property type="entry name" value="RT_dom"/>
</dbReference>
<dbReference type="GO" id="GO:0006397">
    <property type="term" value="P:mRNA processing"/>
    <property type="evidence" value="ECO:0007669"/>
    <property type="project" value="InterPro"/>
</dbReference>
<evidence type="ECO:0000313" key="4">
    <source>
        <dbReference type="Proteomes" id="UP000022272"/>
    </source>
</evidence>
<dbReference type="Pfam" id="PF00078">
    <property type="entry name" value="RVT_1"/>
    <property type="match status" value="2"/>
</dbReference>
<keyword evidence="3" id="KW-0695">RNA-directed DNA polymerase</keyword>
<dbReference type="PATRIC" id="fig|1339280.3.peg.4609"/>
<evidence type="ECO:0000313" key="3">
    <source>
        <dbReference type="EMBL" id="EXZ42038.1"/>
    </source>
</evidence>
<sequence>MPKPECLLSGYEVLSSEYPAWQRSLRSSPSEGKPHTWRREAVNILIQLTENVRDIMRSPERVLKSLVEHSNTLNYKYKRLYRILFNTEMFYVAYQNIYAKAGNMTAGTDGKTADQMSISRIEELIASLKDETYQPRPAKRTYIPKKNGKMRPLGIPSFDDKLVQEVTRMILETIYEDGFSNTSHGFRPKRSCHTALLTIKREYTGTKWFIEGDIKGFFDNISHEVLINILREKIEDERFIRLIRKFLRAGYLENWKFHRTYSGTPQGGIISPILANIYLDKFDKYMQRVCDEFRKGGRKRRMFPKTNKLYSKKCLLLKSIETEKDEKVKTEKLEQVREYEKQIRRMPSGDPMDSNFRRMRYVRYADDFLIGIIGSQKDCQETKEMIAQWMQNILRLELSDDKTLITNARKPAKFLGYDIFVRQSDNIEKTKSNIYARIHNNKVVLKITSEVMKKKLQQYDVLDFERYKGKTIWKPKARKRITNNSILDIVTQYNAEIQGLYNYYSIASNSCNLYNFYHIMEYSMYKTLSQKLNSTVSKVISQYKKDKNFAVPYIDKNGKTQYRIFYNKGFCQRGTSKFYSEKEPFFTNIGVKEPTLIRRLQSCQCELCGAKGKVSMFQVRNHYCPKKLPHRFS</sequence>
<dbReference type="Pfam" id="PF01348">
    <property type="entry name" value="Intron_maturas2"/>
    <property type="match status" value="1"/>
</dbReference>
<dbReference type="InterPro" id="IPR043502">
    <property type="entry name" value="DNA/RNA_pol_sf"/>
</dbReference>
<dbReference type="PANTHER" id="PTHR34047">
    <property type="entry name" value="NUCLEAR INTRON MATURASE 1, MITOCHONDRIAL-RELATED"/>
    <property type="match status" value="1"/>
</dbReference>
<dbReference type="GO" id="GO:0003964">
    <property type="term" value="F:RNA-directed DNA polymerase activity"/>
    <property type="evidence" value="ECO:0007669"/>
    <property type="project" value="UniProtKB-KW"/>
</dbReference>